<proteinExistence type="predicted"/>
<name>A0ABP4Y0Z4_9ACTN</name>
<sequence>MGKTNNVSTPAQAVFLYDGDCAFCSSCARFLTRRVPTPATVAAWQRVDIAALGVTGAECDTAVQWITADATGRPTHVSGPAAIAALLRSSTPAWRVLGRLLAVRPVLAAAGPVYRLVARNRDRMPGGTAACALPQAERAATDTTRPPTLSNASAITGIGLKRP</sequence>
<accession>A0ABP4Y0Z4</accession>
<dbReference type="InterPro" id="IPR007263">
    <property type="entry name" value="DCC1-like"/>
</dbReference>
<evidence type="ECO:0008006" key="4">
    <source>
        <dbReference type="Google" id="ProtNLM"/>
    </source>
</evidence>
<keyword evidence="3" id="KW-1185">Reference proteome</keyword>
<dbReference type="Pfam" id="PF04134">
    <property type="entry name" value="DCC1-like"/>
    <property type="match status" value="1"/>
</dbReference>
<feature type="compositionally biased region" description="Polar residues" evidence="1">
    <location>
        <begin position="141"/>
        <end position="154"/>
    </location>
</feature>
<protein>
    <recommendedName>
        <fullName evidence="4">DUF393 domain-containing protein</fullName>
    </recommendedName>
</protein>
<evidence type="ECO:0000256" key="1">
    <source>
        <dbReference type="SAM" id="MobiDB-lite"/>
    </source>
</evidence>
<feature type="region of interest" description="Disordered" evidence="1">
    <location>
        <begin position="137"/>
        <end position="163"/>
    </location>
</feature>
<evidence type="ECO:0000313" key="2">
    <source>
        <dbReference type="EMBL" id="GAA1800392.1"/>
    </source>
</evidence>
<dbReference type="Proteomes" id="UP001500218">
    <property type="component" value="Unassembled WGS sequence"/>
</dbReference>
<evidence type="ECO:0000313" key="3">
    <source>
        <dbReference type="Proteomes" id="UP001500218"/>
    </source>
</evidence>
<reference evidence="3" key="1">
    <citation type="journal article" date="2019" name="Int. J. Syst. Evol. Microbiol.">
        <title>The Global Catalogue of Microorganisms (GCM) 10K type strain sequencing project: providing services to taxonomists for standard genome sequencing and annotation.</title>
        <authorList>
            <consortium name="The Broad Institute Genomics Platform"/>
            <consortium name="The Broad Institute Genome Sequencing Center for Infectious Disease"/>
            <person name="Wu L."/>
            <person name="Ma J."/>
        </authorList>
    </citation>
    <scope>NUCLEOTIDE SEQUENCE [LARGE SCALE GENOMIC DNA]</scope>
    <source>
        <strain evidence="3">JCM 13250</strain>
    </source>
</reference>
<comment type="caution">
    <text evidence="2">The sequence shown here is derived from an EMBL/GenBank/DDBJ whole genome shotgun (WGS) entry which is preliminary data.</text>
</comment>
<organism evidence="2 3">
    <name type="scientific">Luedemannella flava</name>
    <dbReference type="NCBI Taxonomy" id="349316"/>
    <lineage>
        <taxon>Bacteria</taxon>
        <taxon>Bacillati</taxon>
        <taxon>Actinomycetota</taxon>
        <taxon>Actinomycetes</taxon>
        <taxon>Micromonosporales</taxon>
        <taxon>Micromonosporaceae</taxon>
        <taxon>Luedemannella</taxon>
    </lineage>
</organism>
<dbReference type="EMBL" id="BAAALT010000056">
    <property type="protein sequence ID" value="GAA1800392.1"/>
    <property type="molecule type" value="Genomic_DNA"/>
</dbReference>
<gene>
    <name evidence="2" type="ORF">GCM10009682_22500</name>
</gene>